<comment type="caution">
    <text evidence="1">The sequence shown here is derived from an EMBL/GenBank/DDBJ whole genome shotgun (WGS) entry which is preliminary data.</text>
</comment>
<evidence type="ECO:0000313" key="1">
    <source>
        <dbReference type="EMBL" id="CAA9201564.1"/>
    </source>
</evidence>
<dbReference type="PROSITE" id="PS51257">
    <property type="entry name" value="PROKAR_LIPOPROTEIN"/>
    <property type="match status" value="1"/>
</dbReference>
<organism evidence="1 2">
    <name type="scientific">Flavobacterium collinsii</name>
    <dbReference type="NCBI Taxonomy" id="1114861"/>
    <lineage>
        <taxon>Bacteria</taxon>
        <taxon>Pseudomonadati</taxon>
        <taxon>Bacteroidota</taxon>
        <taxon>Flavobacteriia</taxon>
        <taxon>Flavobacteriales</taxon>
        <taxon>Flavobacteriaceae</taxon>
        <taxon>Flavobacterium</taxon>
    </lineage>
</organism>
<evidence type="ECO:0008006" key="3">
    <source>
        <dbReference type="Google" id="ProtNLM"/>
    </source>
</evidence>
<evidence type="ECO:0000313" key="2">
    <source>
        <dbReference type="Proteomes" id="UP000474567"/>
    </source>
</evidence>
<accession>A0ABN7EQB0</accession>
<dbReference type="RefSeq" id="WP_246253269.1">
    <property type="nucleotide sequence ID" value="NZ_CADCST010000117.1"/>
</dbReference>
<gene>
    <name evidence="1" type="ORF">FLACOL7796_03830</name>
</gene>
<reference evidence="1 2" key="1">
    <citation type="submission" date="2020-02" db="EMBL/GenBank/DDBJ databases">
        <authorList>
            <person name="Criscuolo A."/>
        </authorList>
    </citation>
    <scope>NUCLEOTIDE SEQUENCE [LARGE SCALE GENOMIC DNA]</scope>
    <source>
        <strain evidence="1">CECT7796</strain>
    </source>
</reference>
<keyword evidence="2" id="KW-1185">Reference proteome</keyword>
<dbReference type="Proteomes" id="UP000474567">
    <property type="component" value="Unassembled WGS sequence"/>
</dbReference>
<sequence>MMKTIGKCFLIAAMAIVMISCKDQENKEKNQISDQQELTAKDVPAVAKGNHVPNDEVCMVNDLHMGKKQMKVPFDGKMYYGCCNMCVERIPSDESVRKAIDPHTGVKVDKASAYIVSLNKQGNVAYFESEENYQNFLLSNQGIKK</sequence>
<name>A0ABN7EQB0_9FLAO</name>
<dbReference type="EMBL" id="CADCST010000117">
    <property type="protein sequence ID" value="CAA9201564.1"/>
    <property type="molecule type" value="Genomic_DNA"/>
</dbReference>
<proteinExistence type="predicted"/>
<protein>
    <recommendedName>
        <fullName evidence="3">MlpB protein</fullName>
    </recommendedName>
</protein>